<evidence type="ECO:0000256" key="5">
    <source>
        <dbReference type="ARBA" id="ARBA00023136"/>
    </source>
</evidence>
<protein>
    <submittedName>
        <fullName evidence="9">Uncharacterized protein</fullName>
    </submittedName>
</protein>
<dbReference type="PANTHER" id="PTHR13999:SF10">
    <property type="entry name" value="INTERFERON-INDUCED TRANSMEMBRANE PROTEIN 5"/>
    <property type="match status" value="1"/>
</dbReference>
<dbReference type="AlphaFoldDB" id="A0A816P2K4"/>
<evidence type="ECO:0000313" key="14">
    <source>
        <dbReference type="EMBL" id="CAF5072513.1"/>
    </source>
</evidence>
<comment type="subcellular location">
    <subcellularLocation>
        <location evidence="1">Membrane</location>
    </subcellularLocation>
</comment>
<evidence type="ECO:0000256" key="4">
    <source>
        <dbReference type="ARBA" id="ARBA00022989"/>
    </source>
</evidence>
<dbReference type="Proteomes" id="UP000681720">
    <property type="component" value="Unassembled WGS sequence"/>
</dbReference>
<evidence type="ECO:0000256" key="3">
    <source>
        <dbReference type="ARBA" id="ARBA00022692"/>
    </source>
</evidence>
<dbReference type="Proteomes" id="UP000676336">
    <property type="component" value="Unassembled WGS sequence"/>
</dbReference>
<proteinExistence type="inferred from homology"/>
<evidence type="ECO:0000313" key="15">
    <source>
        <dbReference type="EMBL" id="CAF5072917.1"/>
    </source>
</evidence>
<evidence type="ECO:0000313" key="18">
    <source>
        <dbReference type="Proteomes" id="UP000663887"/>
    </source>
</evidence>
<dbReference type="EMBL" id="CAJNRG010002041">
    <property type="protein sequence ID" value="CAF2042752.1"/>
    <property type="molecule type" value="Genomic_DNA"/>
</dbReference>
<sequence>MSLEKDLPPPYSPVAFHETLPINLDASAVSDYLPWSIVNLFFGWGFFGIIPLVCSIVCRNEKSANNLNGARTMSTMALVLNIVITTGGMIGWIAFIVLASGYIVTLTAFT</sequence>
<dbReference type="GO" id="GO:0005886">
    <property type="term" value="C:plasma membrane"/>
    <property type="evidence" value="ECO:0007669"/>
    <property type="project" value="TreeGrafter"/>
</dbReference>
<evidence type="ECO:0000256" key="6">
    <source>
        <dbReference type="SAM" id="Phobius"/>
    </source>
</evidence>
<dbReference type="EMBL" id="CAJOBJ010239592">
    <property type="protein sequence ID" value="CAF5072513.1"/>
    <property type="molecule type" value="Genomic_DNA"/>
</dbReference>
<dbReference type="PANTHER" id="PTHR13999">
    <property type="entry name" value="INTERFERON INDUCIBLE TRANSMEMBRANE PROTEIN"/>
    <property type="match status" value="1"/>
</dbReference>
<dbReference type="Proteomes" id="UP000663856">
    <property type="component" value="Unassembled WGS sequence"/>
</dbReference>
<name>A0A816P2K4_9BILA</name>
<dbReference type="EMBL" id="CAJNOV010000976">
    <property type="protein sequence ID" value="CAF1044613.1"/>
    <property type="molecule type" value="Genomic_DNA"/>
</dbReference>
<evidence type="ECO:0000313" key="13">
    <source>
        <dbReference type="EMBL" id="CAF3945904.1"/>
    </source>
</evidence>
<comment type="caution">
    <text evidence="9">The sequence shown here is derived from an EMBL/GenBank/DDBJ whole genome shotgun (WGS) entry which is preliminary data.</text>
</comment>
<dbReference type="EMBL" id="CAJOBG010001152">
    <property type="protein sequence ID" value="CAF3900082.1"/>
    <property type="molecule type" value="Genomic_DNA"/>
</dbReference>
<evidence type="ECO:0000313" key="17">
    <source>
        <dbReference type="Proteomes" id="UP000663866"/>
    </source>
</evidence>
<dbReference type="Proteomes" id="UP000663866">
    <property type="component" value="Unassembled WGS sequence"/>
</dbReference>
<dbReference type="Proteomes" id="UP000663855">
    <property type="component" value="Unassembled WGS sequence"/>
</dbReference>
<evidence type="ECO:0000313" key="9">
    <source>
        <dbReference type="EMBL" id="CAF2042752.1"/>
    </source>
</evidence>
<dbReference type="Proteomes" id="UP000681967">
    <property type="component" value="Unassembled WGS sequence"/>
</dbReference>
<evidence type="ECO:0000313" key="7">
    <source>
        <dbReference type="EMBL" id="CAF1044613.1"/>
    </source>
</evidence>
<keyword evidence="3 6" id="KW-0812">Transmembrane</keyword>
<keyword evidence="4 6" id="KW-1133">Transmembrane helix</keyword>
<dbReference type="EMBL" id="CAJOBH010231388">
    <property type="protein sequence ID" value="CAF5072917.1"/>
    <property type="molecule type" value="Genomic_DNA"/>
</dbReference>
<feature type="transmembrane region" description="Helical" evidence="6">
    <location>
        <begin position="37"/>
        <end position="58"/>
    </location>
</feature>
<dbReference type="Pfam" id="PF04505">
    <property type="entry name" value="CD225"/>
    <property type="match status" value="1"/>
</dbReference>
<evidence type="ECO:0000313" key="12">
    <source>
        <dbReference type="EMBL" id="CAF3900082.1"/>
    </source>
</evidence>
<accession>A0A816P2K4</accession>
<dbReference type="InterPro" id="IPR007593">
    <property type="entry name" value="CD225/Dispanin_fam"/>
</dbReference>
<evidence type="ECO:0000256" key="2">
    <source>
        <dbReference type="ARBA" id="ARBA00006843"/>
    </source>
</evidence>
<evidence type="ECO:0000313" key="11">
    <source>
        <dbReference type="EMBL" id="CAF2255561.1"/>
    </source>
</evidence>
<reference evidence="9" key="1">
    <citation type="submission" date="2021-02" db="EMBL/GenBank/DDBJ databases">
        <authorList>
            <person name="Nowell W R."/>
        </authorList>
    </citation>
    <scope>NUCLEOTIDE SEQUENCE</scope>
</reference>
<dbReference type="EMBL" id="CAJNRF010005290">
    <property type="protein sequence ID" value="CAF2069616.1"/>
    <property type="molecule type" value="Genomic_DNA"/>
</dbReference>
<comment type="similarity">
    <text evidence="2">Belongs to the CD225/Dispanin family.</text>
</comment>
<dbReference type="Proteomes" id="UP000663834">
    <property type="component" value="Unassembled WGS sequence"/>
</dbReference>
<dbReference type="Proteomes" id="UP000663842">
    <property type="component" value="Unassembled WGS sequence"/>
</dbReference>
<gene>
    <name evidence="15" type="ORF">BYL167_LOCUS60847</name>
    <name evidence="7" type="ORF">CJN711_LOCUS4442</name>
    <name evidence="14" type="ORF">GIL414_LOCUS61205</name>
    <name evidence="8" type="ORF">KQP761_LOCUS5429</name>
    <name evidence="11" type="ORF">MBJ925_LOCUS38170</name>
    <name evidence="12" type="ORF">OVN521_LOCUS9461</name>
    <name evidence="16" type="ORF">SMN809_LOCUS77865</name>
    <name evidence="13" type="ORF">UXM345_LOCUS13047</name>
    <name evidence="10" type="ORF">WKI299_LOCUS13913</name>
    <name evidence="9" type="ORF">XDN619_LOCUS7020</name>
</gene>
<dbReference type="EMBL" id="CAJOBI010338406">
    <property type="protein sequence ID" value="CAF5209344.1"/>
    <property type="molecule type" value="Genomic_DNA"/>
</dbReference>
<organism evidence="9 18">
    <name type="scientific">Rotaria magnacalcarata</name>
    <dbReference type="NCBI Taxonomy" id="392030"/>
    <lineage>
        <taxon>Eukaryota</taxon>
        <taxon>Metazoa</taxon>
        <taxon>Spiralia</taxon>
        <taxon>Gnathifera</taxon>
        <taxon>Rotifera</taxon>
        <taxon>Eurotatoria</taxon>
        <taxon>Bdelloidea</taxon>
        <taxon>Philodinida</taxon>
        <taxon>Philodinidae</taxon>
        <taxon>Rotaria</taxon>
    </lineage>
</organism>
<feature type="transmembrane region" description="Helical" evidence="6">
    <location>
        <begin position="78"/>
        <end position="104"/>
    </location>
</feature>
<keyword evidence="17" id="KW-1185">Reference proteome</keyword>
<evidence type="ECO:0000256" key="1">
    <source>
        <dbReference type="ARBA" id="ARBA00004370"/>
    </source>
</evidence>
<dbReference type="OrthoDB" id="10042161at2759"/>
<keyword evidence="5 6" id="KW-0472">Membrane</keyword>
<dbReference type="Proteomes" id="UP000663887">
    <property type="component" value="Unassembled WGS sequence"/>
</dbReference>
<dbReference type="InterPro" id="IPR051517">
    <property type="entry name" value="IFITM_antiviral_protein"/>
</dbReference>
<dbReference type="EMBL" id="CAJNOW010001417">
    <property type="protein sequence ID" value="CAF1314706.1"/>
    <property type="molecule type" value="Genomic_DNA"/>
</dbReference>
<evidence type="ECO:0000313" key="10">
    <source>
        <dbReference type="EMBL" id="CAF2069616.1"/>
    </source>
</evidence>
<dbReference type="EMBL" id="CAJOBF010001391">
    <property type="protein sequence ID" value="CAF3945904.1"/>
    <property type="molecule type" value="Genomic_DNA"/>
</dbReference>
<dbReference type="Proteomes" id="UP000663824">
    <property type="component" value="Unassembled WGS sequence"/>
</dbReference>
<evidence type="ECO:0000313" key="8">
    <source>
        <dbReference type="EMBL" id="CAF1314706.1"/>
    </source>
</evidence>
<dbReference type="EMBL" id="CAJNRE010021284">
    <property type="protein sequence ID" value="CAF2255561.1"/>
    <property type="molecule type" value="Genomic_DNA"/>
</dbReference>
<evidence type="ECO:0000313" key="16">
    <source>
        <dbReference type="EMBL" id="CAF5209344.1"/>
    </source>
</evidence>